<dbReference type="InterPro" id="IPR008207">
    <property type="entry name" value="Sig_transdc_His_kin_Hpt_dom"/>
</dbReference>
<keyword evidence="6 13" id="KW-0808">Transferase</keyword>
<dbReference type="InterPro" id="IPR011006">
    <property type="entry name" value="CheY-like_superfamily"/>
</dbReference>
<keyword evidence="5 14" id="KW-0597">Phosphoprotein</keyword>
<protein>
    <recommendedName>
        <fullName evidence="13">Aerobic respiration control sensor protein</fullName>
        <ecNumber evidence="13">2.7.13.3</ecNumber>
    </recommendedName>
</protein>
<dbReference type="NCBIfam" id="NF008302">
    <property type="entry name" value="PRK11091.1"/>
    <property type="match status" value="1"/>
</dbReference>
<dbReference type="Gene3D" id="1.10.287.130">
    <property type="match status" value="1"/>
</dbReference>
<dbReference type="SMART" id="SM00387">
    <property type="entry name" value="HATPase_c"/>
    <property type="match status" value="1"/>
</dbReference>
<dbReference type="Pfam" id="PF00072">
    <property type="entry name" value="Response_reg"/>
    <property type="match status" value="1"/>
</dbReference>
<keyword evidence="11 13" id="KW-0902">Two-component regulatory system</keyword>
<dbReference type="Pfam" id="PF18415">
    <property type="entry name" value="HKR_ArcB_TM"/>
    <property type="match status" value="1"/>
</dbReference>
<keyword evidence="13" id="KW-0547">Nucleotide-binding</keyword>
<dbReference type="FunFam" id="3.30.565.10:FF:000010">
    <property type="entry name" value="Sensor histidine kinase RcsC"/>
    <property type="match status" value="1"/>
</dbReference>
<evidence type="ECO:0000256" key="5">
    <source>
        <dbReference type="ARBA" id="ARBA00022553"/>
    </source>
</evidence>
<dbReference type="PROSITE" id="PS50110">
    <property type="entry name" value="RESPONSE_REGULATORY"/>
    <property type="match status" value="1"/>
</dbReference>
<dbReference type="PANTHER" id="PTHR43047:SF72">
    <property type="entry name" value="OSMOSENSING HISTIDINE PROTEIN KINASE SLN1"/>
    <property type="match status" value="1"/>
</dbReference>
<dbReference type="PROSITE" id="PS50109">
    <property type="entry name" value="HIS_KIN"/>
    <property type="match status" value="1"/>
</dbReference>
<dbReference type="InterPro" id="IPR036097">
    <property type="entry name" value="HisK_dim/P_sf"/>
</dbReference>
<keyword evidence="13" id="KW-0804">Transcription</keyword>
<dbReference type="InterPro" id="IPR003661">
    <property type="entry name" value="HisK_dim/P_dom"/>
</dbReference>
<keyword evidence="8 13" id="KW-0418">Kinase</keyword>
<dbReference type="GO" id="GO:0005524">
    <property type="term" value="F:ATP binding"/>
    <property type="evidence" value="ECO:0007669"/>
    <property type="project" value="UniProtKB-UniRule"/>
</dbReference>
<feature type="modified residue" description="Phosphohistidine; by autocatalysis" evidence="14">
    <location>
        <position position="292"/>
    </location>
</feature>
<dbReference type="Gene3D" id="3.30.450.20">
    <property type="entry name" value="PAS domain"/>
    <property type="match status" value="1"/>
</dbReference>
<dbReference type="CDD" id="cd16922">
    <property type="entry name" value="HATPase_EvgS-ArcB-TorS-like"/>
    <property type="match status" value="1"/>
</dbReference>
<evidence type="ECO:0000256" key="9">
    <source>
        <dbReference type="ARBA" id="ARBA00022840"/>
    </source>
</evidence>
<dbReference type="PROSITE" id="PS50112">
    <property type="entry name" value="PAS"/>
    <property type="match status" value="1"/>
</dbReference>
<dbReference type="OrthoDB" id="9770795at2"/>
<dbReference type="InterPro" id="IPR013656">
    <property type="entry name" value="PAS_4"/>
</dbReference>
<dbReference type="NCBIfam" id="TIGR00229">
    <property type="entry name" value="sensory_box"/>
    <property type="match status" value="1"/>
</dbReference>
<dbReference type="Gene3D" id="1.10.287.970">
    <property type="entry name" value="His Kinase A (phosphoacceptor) domain"/>
    <property type="match status" value="1"/>
</dbReference>
<dbReference type="InterPro" id="IPR027460">
    <property type="entry name" value="ArcB_TM_sf"/>
</dbReference>
<evidence type="ECO:0000256" key="4">
    <source>
        <dbReference type="ARBA" id="ARBA00022519"/>
    </source>
</evidence>
<dbReference type="Pfam" id="PF02518">
    <property type="entry name" value="HATPase_c"/>
    <property type="match status" value="1"/>
</dbReference>
<dbReference type="Pfam" id="PF01627">
    <property type="entry name" value="Hpt"/>
    <property type="match status" value="1"/>
</dbReference>
<comment type="catalytic activity">
    <reaction evidence="1 13">
        <text>ATP + protein L-histidine = ADP + protein N-phospho-L-histidine.</text>
        <dbReference type="EC" id="2.7.13.3"/>
    </reaction>
</comment>
<name>A0A2T3QHH5_PHODM</name>
<dbReference type="SUPFAM" id="SSF52172">
    <property type="entry name" value="CheY-like"/>
    <property type="match status" value="1"/>
</dbReference>
<dbReference type="Pfam" id="PF00512">
    <property type="entry name" value="HisKA"/>
    <property type="match status" value="1"/>
</dbReference>
<evidence type="ECO:0000256" key="10">
    <source>
        <dbReference type="ARBA" id="ARBA00022989"/>
    </source>
</evidence>
<organism evidence="15 16">
    <name type="scientific">Photobacterium damselae</name>
    <dbReference type="NCBI Taxonomy" id="38293"/>
    <lineage>
        <taxon>Bacteria</taxon>
        <taxon>Pseudomonadati</taxon>
        <taxon>Pseudomonadota</taxon>
        <taxon>Gammaproteobacteria</taxon>
        <taxon>Vibrionales</taxon>
        <taxon>Vibrionaceae</taxon>
        <taxon>Photobacterium</taxon>
    </lineage>
</organism>
<comment type="subcellular location">
    <subcellularLocation>
        <location evidence="2 13">Cell inner membrane</location>
        <topology evidence="2 13">Multi-pass membrane protein</topology>
    </subcellularLocation>
</comment>
<evidence type="ECO:0000256" key="8">
    <source>
        <dbReference type="ARBA" id="ARBA00022777"/>
    </source>
</evidence>
<comment type="PTM">
    <text evidence="14">Activation requires a sequential transfer of a phosphate group from a His in the primary transmitter domain, to an Asp in the receiver domain and to a His in the secondary transmitter domain.</text>
</comment>
<keyword evidence="10" id="KW-1133">Transmembrane helix</keyword>
<dbReference type="Pfam" id="PF08448">
    <property type="entry name" value="PAS_4"/>
    <property type="match status" value="1"/>
</dbReference>
<dbReference type="SMART" id="SM00448">
    <property type="entry name" value="REC"/>
    <property type="match status" value="1"/>
</dbReference>
<dbReference type="EMBL" id="UATL01000001">
    <property type="protein sequence ID" value="SPY27263.1"/>
    <property type="molecule type" value="Genomic_DNA"/>
</dbReference>
<keyword evidence="3 13" id="KW-1003">Cell membrane</keyword>
<dbReference type="InterPro" id="IPR001789">
    <property type="entry name" value="Sig_transdc_resp-reg_receiver"/>
</dbReference>
<dbReference type="AlphaFoldDB" id="A0A2T3QHH5"/>
<dbReference type="Gene3D" id="3.40.50.2300">
    <property type="match status" value="1"/>
</dbReference>
<dbReference type="InterPro" id="IPR040642">
    <property type="entry name" value="HKR_ArcB_TM"/>
</dbReference>
<dbReference type="RefSeq" id="WP_005301271.1">
    <property type="nucleotide sequence ID" value="NZ_CP074084.1"/>
</dbReference>
<dbReference type="PRINTS" id="PR00344">
    <property type="entry name" value="BCTRLSENSOR"/>
</dbReference>
<dbReference type="InterPro" id="IPR004358">
    <property type="entry name" value="Sig_transdc_His_kin-like_C"/>
</dbReference>
<dbReference type="GO" id="GO:0005886">
    <property type="term" value="C:plasma membrane"/>
    <property type="evidence" value="ECO:0007669"/>
    <property type="project" value="UniProtKB-SubCell"/>
</dbReference>
<proteinExistence type="predicted"/>
<feature type="modified residue" description="Phosphohistidine" evidence="14">
    <location>
        <position position="727"/>
    </location>
</feature>
<dbReference type="PIRSF" id="PIRSF003182">
    <property type="entry name" value="ArcB"/>
    <property type="match status" value="1"/>
</dbReference>
<dbReference type="GO" id="GO:0000155">
    <property type="term" value="F:phosphorelay sensor kinase activity"/>
    <property type="evidence" value="ECO:0007669"/>
    <property type="project" value="UniProtKB-UniRule"/>
</dbReference>
<keyword evidence="7" id="KW-0812">Transmembrane</keyword>
<dbReference type="InterPro" id="IPR003594">
    <property type="entry name" value="HATPase_dom"/>
</dbReference>
<evidence type="ECO:0000256" key="1">
    <source>
        <dbReference type="ARBA" id="ARBA00000085"/>
    </source>
</evidence>
<dbReference type="PROSITE" id="PS50113">
    <property type="entry name" value="PAC"/>
    <property type="match status" value="1"/>
</dbReference>
<dbReference type="Proteomes" id="UP000251647">
    <property type="component" value="Unassembled WGS sequence"/>
</dbReference>
<dbReference type="InterPro" id="IPR005467">
    <property type="entry name" value="His_kinase_dom"/>
</dbReference>
<dbReference type="SMART" id="SM00091">
    <property type="entry name" value="PAS"/>
    <property type="match status" value="1"/>
</dbReference>
<sequence length="788" mass="89180">MKQIKVLAQFYVDLLVKLGIVRFSLLLALGLVALAILVQVGVTLVLHGEVRDVDIARSVAFGLLITPWAVYFLSVVVEQLEDSRQRLSKLVTKLEEMRSRDMQLNKQLQENITKLNQEIDERQKAEEARELAMEDLENEVYHREKAQLELAEQSALLRSFLDASPDLIYYRNEKNQFSGCNRAMSELVGKSEKELVGLTPWDVYNPELATKIAKTDQRVFDEDVSLTYEQWLEYPDGRKAVFELRKVPFYSRSGRRLGLMGFGRDITERKRYEEAQEKASRDKTSFISTISHELRTPLNGIVGLSRMLLESELTEDQRNYLRTIHISAITLGNIFNDIIDLDKSDRRRLELLPKPLDLPEFITEIGNISALMAEQKGLRFDLEQLTQLPKMIEVDGTRLRQVLWNLMGNATKFTKQGGVILSVSCEVEADQAHIQFEVEDSGIGIPAGELDNIFAMYYQVQQGDDNLHAVGTGIGLAVSRQLVQLMNGDITVSSEEGEGSTFTVNITVPILACNTVSAEEDEELPSVPQLGLNIFMVEDIELNVTVAKSLLESLGHHVTVAMRGDEALEMFDPEEYDLVLLDIQLPDMTGFEIAQTLRERYQHLPALVALTANVIKDKSEYLEQGMDEALSKPLSVKAITEVIQRLVLTCSLDDEQEEALPFSANSQDQMYEQLLDLEMLSSYVEIVGPKPVLDSIAMFEEMMPGYLEILDSNMMAKDQDGIKFEAHKIKGAAGSIGLKHIQQVAQMAQSPELPTWWENINDWVDEIKYGYQDDLKVLKAWLAQYEKQ</sequence>
<keyword evidence="9 13" id="KW-0067">ATP-binding</keyword>
<dbReference type="SMART" id="SM00388">
    <property type="entry name" value="HisKA"/>
    <property type="match status" value="1"/>
</dbReference>
<keyword evidence="12 13" id="KW-0472">Membrane</keyword>
<accession>A0A2T3QHH5</accession>
<evidence type="ECO:0000256" key="2">
    <source>
        <dbReference type="ARBA" id="ARBA00004429"/>
    </source>
</evidence>
<gene>
    <name evidence="15" type="primary">arcB</name>
    <name evidence="15" type="ORF">NCTC11647_00302</name>
</gene>
<dbReference type="InterPro" id="IPR000014">
    <property type="entry name" value="PAS"/>
</dbReference>
<keyword evidence="13" id="KW-0805">Transcription regulation</keyword>
<dbReference type="SUPFAM" id="SSF55785">
    <property type="entry name" value="PYP-like sensor domain (PAS domain)"/>
    <property type="match status" value="1"/>
</dbReference>
<evidence type="ECO:0000256" key="6">
    <source>
        <dbReference type="ARBA" id="ARBA00022679"/>
    </source>
</evidence>
<evidence type="ECO:0000256" key="12">
    <source>
        <dbReference type="ARBA" id="ARBA00023136"/>
    </source>
</evidence>
<dbReference type="InterPro" id="IPR036641">
    <property type="entry name" value="HPT_dom_sf"/>
</dbReference>
<evidence type="ECO:0000256" key="3">
    <source>
        <dbReference type="ARBA" id="ARBA00022475"/>
    </source>
</evidence>
<evidence type="ECO:0000256" key="7">
    <source>
        <dbReference type="ARBA" id="ARBA00022692"/>
    </source>
</evidence>
<keyword evidence="4 13" id="KW-0997">Cell inner membrane</keyword>
<evidence type="ECO:0000313" key="15">
    <source>
        <dbReference type="EMBL" id="SPY27263.1"/>
    </source>
</evidence>
<dbReference type="SUPFAM" id="SSF47384">
    <property type="entry name" value="Homodimeric domain of signal transducing histidine kinase"/>
    <property type="match status" value="1"/>
</dbReference>
<dbReference type="CDD" id="cd17546">
    <property type="entry name" value="REC_hyHK_CKI1_RcsC-like"/>
    <property type="match status" value="1"/>
</dbReference>
<dbReference type="SUPFAM" id="SSF55874">
    <property type="entry name" value="ATPase domain of HSP90 chaperone/DNA topoisomerase II/histidine kinase"/>
    <property type="match status" value="1"/>
</dbReference>
<feature type="modified residue" description="4-aspartylphosphate" evidence="14">
    <location>
        <position position="582"/>
    </location>
</feature>
<dbReference type="EC" id="2.7.13.3" evidence="13"/>
<evidence type="ECO:0000256" key="11">
    <source>
        <dbReference type="ARBA" id="ARBA00023012"/>
    </source>
</evidence>
<dbReference type="CDD" id="cd00130">
    <property type="entry name" value="PAS"/>
    <property type="match status" value="1"/>
</dbReference>
<dbReference type="PROSITE" id="PS50894">
    <property type="entry name" value="HPT"/>
    <property type="match status" value="1"/>
</dbReference>
<dbReference type="GO" id="GO:0009927">
    <property type="term" value="F:histidine phosphotransfer kinase activity"/>
    <property type="evidence" value="ECO:0007669"/>
    <property type="project" value="TreeGrafter"/>
</dbReference>
<dbReference type="GeneID" id="93396778"/>
<dbReference type="InterPro" id="IPR036890">
    <property type="entry name" value="HATPase_C_sf"/>
</dbReference>
<reference evidence="15 16" key="1">
    <citation type="submission" date="2018-06" db="EMBL/GenBank/DDBJ databases">
        <authorList>
            <consortium name="Pathogen Informatics"/>
            <person name="Doyle S."/>
        </authorList>
    </citation>
    <scope>NUCLEOTIDE SEQUENCE [LARGE SCALE GENOMIC DNA]</scope>
    <source>
        <strain evidence="15 16">NCTC11647</strain>
    </source>
</reference>
<dbReference type="SUPFAM" id="SSF47226">
    <property type="entry name" value="Histidine-containing phosphotransfer domain, HPT domain"/>
    <property type="match status" value="1"/>
</dbReference>
<evidence type="ECO:0000256" key="14">
    <source>
        <dbReference type="PIRSR" id="PIRSR003182-50"/>
    </source>
</evidence>
<dbReference type="CDD" id="cd00082">
    <property type="entry name" value="HisKA"/>
    <property type="match status" value="1"/>
</dbReference>
<dbReference type="InterPro" id="IPR000700">
    <property type="entry name" value="PAS-assoc_C"/>
</dbReference>
<dbReference type="InterPro" id="IPR014409">
    <property type="entry name" value="Sig_transdc_His_kin_hyb_ArcB"/>
</dbReference>
<dbReference type="PANTHER" id="PTHR43047">
    <property type="entry name" value="TWO-COMPONENT HISTIDINE PROTEIN KINASE"/>
    <property type="match status" value="1"/>
</dbReference>
<dbReference type="InterPro" id="IPR035965">
    <property type="entry name" value="PAS-like_dom_sf"/>
</dbReference>
<dbReference type="Gene3D" id="3.30.565.10">
    <property type="entry name" value="Histidine kinase-like ATPase, C-terminal domain"/>
    <property type="match status" value="1"/>
</dbReference>
<evidence type="ECO:0000256" key="13">
    <source>
        <dbReference type="PIRNR" id="PIRNR003182"/>
    </source>
</evidence>
<dbReference type="Gene3D" id="1.20.120.160">
    <property type="entry name" value="HPT domain"/>
    <property type="match status" value="1"/>
</dbReference>
<dbReference type="CDD" id="cd00088">
    <property type="entry name" value="HPT"/>
    <property type="match status" value="1"/>
</dbReference>
<evidence type="ECO:0000313" key="16">
    <source>
        <dbReference type="Proteomes" id="UP000251647"/>
    </source>
</evidence>